<dbReference type="AlphaFoldDB" id="A0A411YI56"/>
<feature type="region of interest" description="Disordered" evidence="6">
    <location>
        <begin position="474"/>
        <end position="502"/>
    </location>
</feature>
<dbReference type="InterPro" id="IPR043147">
    <property type="entry name" value="Penicillin_amidase_A-knob"/>
</dbReference>
<keyword evidence="7" id="KW-1133">Transmembrane helix</keyword>
<evidence type="ECO:0000256" key="1">
    <source>
        <dbReference type="ARBA" id="ARBA00006586"/>
    </source>
</evidence>
<evidence type="ECO:0000313" key="8">
    <source>
        <dbReference type="EMBL" id="QBI20974.1"/>
    </source>
</evidence>
<dbReference type="InterPro" id="IPR014395">
    <property type="entry name" value="Pen/GL7ACA/AHL_acylase"/>
</dbReference>
<dbReference type="Gene3D" id="1.10.1400.10">
    <property type="match status" value="1"/>
</dbReference>
<feature type="binding site" evidence="5">
    <location>
        <position position="408"/>
    </location>
    <ligand>
        <name>Ca(2+)</name>
        <dbReference type="ChEBI" id="CHEBI:29108"/>
    </ligand>
</feature>
<comment type="similarity">
    <text evidence="1">Belongs to the peptidase S45 family.</text>
</comment>
<dbReference type="InterPro" id="IPR023343">
    <property type="entry name" value="Penicillin_amidase_dom1"/>
</dbReference>
<evidence type="ECO:0000256" key="2">
    <source>
        <dbReference type="ARBA" id="ARBA00022801"/>
    </source>
</evidence>
<feature type="active site" description="Nucleophile" evidence="4">
    <location>
        <position position="327"/>
    </location>
</feature>
<dbReference type="Proteomes" id="UP000291469">
    <property type="component" value="Chromosome"/>
</dbReference>
<keyword evidence="9" id="KW-1185">Reference proteome</keyword>
<dbReference type="GO" id="GO:0017000">
    <property type="term" value="P:antibiotic biosynthetic process"/>
    <property type="evidence" value="ECO:0007669"/>
    <property type="project" value="InterPro"/>
</dbReference>
<keyword evidence="5" id="KW-0106">Calcium</keyword>
<dbReference type="PANTHER" id="PTHR34218:SF4">
    <property type="entry name" value="ACYL-HOMOSERINE LACTONE ACYLASE QUIP"/>
    <property type="match status" value="1"/>
</dbReference>
<evidence type="ECO:0000256" key="3">
    <source>
        <dbReference type="ARBA" id="ARBA00023145"/>
    </source>
</evidence>
<dbReference type="InterPro" id="IPR043146">
    <property type="entry name" value="Penicillin_amidase_N_B-knob"/>
</dbReference>
<evidence type="ECO:0000256" key="6">
    <source>
        <dbReference type="SAM" id="MobiDB-lite"/>
    </source>
</evidence>
<comment type="cofactor">
    <cofactor evidence="5">
        <name>Ca(2+)</name>
        <dbReference type="ChEBI" id="CHEBI:29108"/>
    </cofactor>
    <text evidence="5">Binds 1 Ca(2+) ion per dimer.</text>
</comment>
<dbReference type="PIRSF" id="PIRSF001227">
    <property type="entry name" value="Pen_acylase"/>
    <property type="match status" value="1"/>
</dbReference>
<dbReference type="PANTHER" id="PTHR34218">
    <property type="entry name" value="PEPTIDASE S45 PENICILLIN AMIDASE"/>
    <property type="match status" value="1"/>
</dbReference>
<evidence type="ECO:0000313" key="9">
    <source>
        <dbReference type="Proteomes" id="UP000291469"/>
    </source>
</evidence>
<dbReference type="OrthoDB" id="9759796at2"/>
<feature type="region of interest" description="Disordered" evidence="6">
    <location>
        <begin position="260"/>
        <end position="299"/>
    </location>
</feature>
<dbReference type="Gene3D" id="2.30.120.10">
    <property type="match status" value="1"/>
</dbReference>
<proteinExistence type="inferred from homology"/>
<accession>A0A411YI56</accession>
<dbReference type="InterPro" id="IPR002692">
    <property type="entry name" value="S45"/>
</dbReference>
<dbReference type="Pfam" id="PF01804">
    <property type="entry name" value="Penicil_amidase"/>
    <property type="match status" value="1"/>
</dbReference>
<feature type="binding site" evidence="5">
    <location>
        <position position="405"/>
    </location>
    <ligand>
        <name>Ca(2+)</name>
        <dbReference type="ChEBI" id="CHEBI:29108"/>
    </ligand>
</feature>
<dbReference type="KEGG" id="erz:ER308_16260"/>
<keyword evidence="7" id="KW-0472">Membrane</keyword>
<dbReference type="SUPFAM" id="SSF56235">
    <property type="entry name" value="N-terminal nucleophile aminohydrolases (Ntn hydrolases)"/>
    <property type="match status" value="1"/>
</dbReference>
<gene>
    <name evidence="8" type="ORF">ER308_16260</name>
</gene>
<keyword evidence="2" id="KW-0378">Hydrolase</keyword>
<feature type="compositionally biased region" description="Polar residues" evidence="6">
    <location>
        <begin position="285"/>
        <end position="295"/>
    </location>
</feature>
<evidence type="ECO:0000256" key="4">
    <source>
        <dbReference type="PIRSR" id="PIRSR001227-1"/>
    </source>
</evidence>
<evidence type="ECO:0000256" key="7">
    <source>
        <dbReference type="SAM" id="Phobius"/>
    </source>
</evidence>
<dbReference type="GO" id="GO:0016811">
    <property type="term" value="F:hydrolase activity, acting on carbon-nitrogen (but not peptide) bonds, in linear amides"/>
    <property type="evidence" value="ECO:0007669"/>
    <property type="project" value="InterPro"/>
</dbReference>
<protein>
    <submittedName>
        <fullName evidence="8">Penicillin acylase family protein</fullName>
    </submittedName>
</protein>
<dbReference type="Gene3D" id="1.10.439.10">
    <property type="entry name" value="Penicillin Amidohydrolase, domain 1"/>
    <property type="match status" value="1"/>
</dbReference>
<dbReference type="CDD" id="cd03747">
    <property type="entry name" value="Ntn_PGA_like"/>
    <property type="match status" value="1"/>
</dbReference>
<dbReference type="EMBL" id="CP036402">
    <property type="protein sequence ID" value="QBI20974.1"/>
    <property type="molecule type" value="Genomic_DNA"/>
</dbReference>
<keyword evidence="7" id="KW-0812">Transmembrane</keyword>
<sequence length="913" mass="99363">MDQRPRHQGELRATARLALPAHGIGSTAHRRPGAALASSVAPRRWPRRLVVTLLVVLLTAVLGVTVGGWLLLRAAYPDHAGEVRLADLDAEVEARRDERGVPYLLGDTSEDLYRAQGFVHAQDRFWQMETMRHITAGRTAELFGPEQRDTDRFLRTLGWHRVAEEEYAALDDEHRGLLDAYADGVNAYLEDRAPHELGVGFPLLRLTGVAHEPEPWHPRDTLAYLKLMAWELGGNLEEELERAVLARTLDDDEIAELFPEYPEDVPRIVPSDPDDEGSHTGPATPGSSNLASETSEGPGVADALARAAAALEAGERALGPVTDGIGSNAWVVGGEHTSSGAPLLANDPHIGVQSPAIWYEVGLRCRERTEACADDVTGFSFPGVPGVVIGHNDSVAWGFTNLDPDVQDLFVERVDPDDPTRYETGEGPAEAEVLTEELHASDGSVETLEIRVTRNGPIISDAFEPLDELDVDGTAARAGEPSPLAERTDGEAPTGTGGGRIADPVHEISLRWTALEPTTVFEALPAMNRARDLEEFREAAARFEVPAQNLVYADTAGTIAYQAPGTIPVRGAGDGTVPAPGWDDAYQWQGSIPFDELPREADPDRGWIVTANNPVPPEDYPWFLSVDDEHGYRAGRIIEMLQRRVDAGGDIDVAAAAADQLDTRDGSADFLVPHLLALDSDAPAVAELGDLLDEWDGRAHADSAGAAAYAATWRALLSQTFGAYLPEAYQPEGNSRWFEVVRRALEDPGSPWWDHPDTPVTETRDDALENALATAWFELRRELGTDPDDWRWGDLHTVTFVEGTLGESGIAPVEALFNRGPYPVDGGTGIVNATSWAADEGYEVRALPSMRMVVDLGDLDQSTRQATTGQSGHPGHRHYSDTIDAWLEGEQFDVPWSEARIEDATVDRLRLQP</sequence>
<reference evidence="8 9" key="1">
    <citation type="submission" date="2019-01" db="EMBL/GenBank/DDBJ databases">
        <title>Egibacter rhizosphaerae EGI 80759T.</title>
        <authorList>
            <person name="Chen D.-D."/>
            <person name="Tian Y."/>
            <person name="Jiao J.-Y."/>
            <person name="Zhang X.-T."/>
            <person name="Zhang Y.-G."/>
            <person name="Zhang Y."/>
            <person name="Xiao M."/>
            <person name="Shu W.-S."/>
            <person name="Li W.-J."/>
        </authorList>
    </citation>
    <scope>NUCLEOTIDE SEQUENCE [LARGE SCALE GENOMIC DNA]</scope>
    <source>
        <strain evidence="8 9">EGI 80759</strain>
    </source>
</reference>
<name>A0A411YI56_9ACTN</name>
<dbReference type="Gene3D" id="3.60.20.10">
    <property type="entry name" value="Glutamine Phosphoribosylpyrophosphate, subunit 1, domain 1"/>
    <property type="match status" value="1"/>
</dbReference>
<evidence type="ECO:0000256" key="5">
    <source>
        <dbReference type="PIRSR" id="PIRSR001227-2"/>
    </source>
</evidence>
<organism evidence="8 9">
    <name type="scientific">Egibacter rhizosphaerae</name>
    <dbReference type="NCBI Taxonomy" id="1670831"/>
    <lineage>
        <taxon>Bacteria</taxon>
        <taxon>Bacillati</taxon>
        <taxon>Actinomycetota</taxon>
        <taxon>Nitriliruptoria</taxon>
        <taxon>Egibacterales</taxon>
        <taxon>Egibacteraceae</taxon>
        <taxon>Egibacter</taxon>
    </lineage>
</organism>
<keyword evidence="5" id="KW-0479">Metal-binding</keyword>
<dbReference type="InterPro" id="IPR029055">
    <property type="entry name" value="Ntn_hydrolases_N"/>
</dbReference>
<feature type="binding site" evidence="5">
    <location>
        <position position="239"/>
    </location>
    <ligand>
        <name>Ca(2+)</name>
        <dbReference type="ChEBI" id="CHEBI:29108"/>
    </ligand>
</feature>
<keyword evidence="3" id="KW-0865">Zymogen</keyword>
<dbReference type="GO" id="GO:0046872">
    <property type="term" value="F:metal ion binding"/>
    <property type="evidence" value="ECO:0007669"/>
    <property type="project" value="UniProtKB-KW"/>
</dbReference>
<feature type="transmembrane region" description="Helical" evidence="7">
    <location>
        <begin position="49"/>
        <end position="72"/>
    </location>
</feature>